<dbReference type="PANTHER" id="PTHR43798">
    <property type="entry name" value="MONOACYLGLYCEROL LIPASE"/>
    <property type="match status" value="1"/>
</dbReference>
<feature type="domain" description="AB hydrolase-1" evidence="2">
    <location>
        <begin position="64"/>
        <end position="198"/>
    </location>
</feature>
<keyword evidence="1" id="KW-0732">Signal</keyword>
<gene>
    <name evidence="3" type="ORF">VSH64_06020</name>
</gene>
<evidence type="ECO:0000256" key="1">
    <source>
        <dbReference type="SAM" id="SignalP"/>
    </source>
</evidence>
<dbReference type="Proteomes" id="UP001330812">
    <property type="component" value="Chromosome"/>
</dbReference>
<evidence type="ECO:0000313" key="3">
    <source>
        <dbReference type="EMBL" id="WSE31665.1"/>
    </source>
</evidence>
<feature type="chain" id="PRO_5046645507" evidence="1">
    <location>
        <begin position="28"/>
        <end position="338"/>
    </location>
</feature>
<keyword evidence="4" id="KW-1185">Reference proteome</keyword>
<dbReference type="InterPro" id="IPR000639">
    <property type="entry name" value="Epox_hydrolase-like"/>
</dbReference>
<feature type="signal peptide" evidence="1">
    <location>
        <begin position="1"/>
        <end position="27"/>
    </location>
</feature>
<dbReference type="Pfam" id="PF00561">
    <property type="entry name" value="Abhydrolase_1"/>
    <property type="match status" value="1"/>
</dbReference>
<dbReference type="InterPro" id="IPR000073">
    <property type="entry name" value="AB_hydrolase_1"/>
</dbReference>
<dbReference type="PROSITE" id="PS51318">
    <property type="entry name" value="TAT"/>
    <property type="match status" value="1"/>
</dbReference>
<organism evidence="3 4">
    <name type="scientific">Amycolatopsis rhabdoformis</name>
    <dbReference type="NCBI Taxonomy" id="1448059"/>
    <lineage>
        <taxon>Bacteria</taxon>
        <taxon>Bacillati</taxon>
        <taxon>Actinomycetota</taxon>
        <taxon>Actinomycetes</taxon>
        <taxon>Pseudonocardiales</taxon>
        <taxon>Pseudonocardiaceae</taxon>
        <taxon>Amycolatopsis</taxon>
    </lineage>
</organism>
<dbReference type="InterPro" id="IPR050266">
    <property type="entry name" value="AB_hydrolase_sf"/>
</dbReference>
<dbReference type="EMBL" id="CP142149">
    <property type="protein sequence ID" value="WSE31665.1"/>
    <property type="molecule type" value="Genomic_DNA"/>
</dbReference>
<keyword evidence="3" id="KW-0378">Hydrolase</keyword>
<dbReference type="Gene3D" id="3.40.50.1820">
    <property type="entry name" value="alpha/beta hydrolase"/>
    <property type="match status" value="1"/>
</dbReference>
<evidence type="ECO:0000313" key="4">
    <source>
        <dbReference type="Proteomes" id="UP001330812"/>
    </source>
</evidence>
<accession>A0ABZ1IB23</accession>
<dbReference type="GO" id="GO:0016787">
    <property type="term" value="F:hydrolase activity"/>
    <property type="evidence" value="ECO:0007669"/>
    <property type="project" value="UniProtKB-KW"/>
</dbReference>
<reference evidence="3 4" key="1">
    <citation type="journal article" date="2015" name="Int. J. Syst. Evol. Microbiol.">
        <title>Amycolatopsis rhabdoformis sp. nov., an actinomycete isolated from a tropical forest soil.</title>
        <authorList>
            <person name="Souza W.R."/>
            <person name="Silva R.E."/>
            <person name="Goodfellow M."/>
            <person name="Busarakam K."/>
            <person name="Figueiro F.S."/>
            <person name="Ferreira D."/>
            <person name="Rodrigues-Filho E."/>
            <person name="Moraes L.A.B."/>
            <person name="Zucchi T.D."/>
        </authorList>
    </citation>
    <scope>NUCLEOTIDE SEQUENCE [LARGE SCALE GENOMIC DNA]</scope>
    <source>
        <strain evidence="3 4">NCIMB 14900</strain>
    </source>
</reference>
<dbReference type="PANTHER" id="PTHR43798:SF33">
    <property type="entry name" value="HYDROLASE, PUTATIVE (AFU_ORTHOLOGUE AFUA_2G14860)-RELATED"/>
    <property type="match status" value="1"/>
</dbReference>
<name>A0ABZ1IB23_9PSEU</name>
<dbReference type="PRINTS" id="PR00412">
    <property type="entry name" value="EPOXHYDRLASE"/>
</dbReference>
<protein>
    <submittedName>
        <fullName evidence="3">Alpha/beta hydrolase</fullName>
    </submittedName>
</protein>
<evidence type="ECO:0000259" key="2">
    <source>
        <dbReference type="Pfam" id="PF00561"/>
    </source>
</evidence>
<proteinExistence type="predicted"/>
<sequence length="338" mass="35767">MISRRAFGKAVGAGAVAASLPASPASAGTAPAPASPAGLGPVRHVRTDLLDLAYHEVGPADGSVVLLAHGWPYSPHAYAEVAPALARLGHRVLVPYLRGHGATRFLAATTMRSGQQAALGADLIAFLDALGVESAVFGGYDWGGRALDVAAALWPHRCRALVSVNSYLIQNLDPAVVESSPDAADTEAAHWYFYFFLTERGRTALTRSRRELAEVVWRHNSPNWHFTSADLDVAAAAMDNPDYVDVVLHNYRIRQGAVPGDPRYADLEARLLAQPPITVPAVTLDGLADGSFPATDGTASAKHFTGPRVHHLVPGAGHNLPQEKPRAFVAAVVEAGRL</sequence>
<dbReference type="SUPFAM" id="SSF53474">
    <property type="entry name" value="alpha/beta-Hydrolases"/>
    <property type="match status" value="1"/>
</dbReference>
<dbReference type="InterPro" id="IPR006311">
    <property type="entry name" value="TAT_signal"/>
</dbReference>
<dbReference type="RefSeq" id="WP_326834472.1">
    <property type="nucleotide sequence ID" value="NZ_CP142149.1"/>
</dbReference>
<dbReference type="InterPro" id="IPR029058">
    <property type="entry name" value="AB_hydrolase_fold"/>
</dbReference>